<proteinExistence type="predicted"/>
<accession>A0ABU6J815</accession>
<comment type="caution">
    <text evidence="1">The sequence shown here is derived from an EMBL/GenBank/DDBJ whole genome shotgun (WGS) entry which is preliminary data.</text>
</comment>
<reference evidence="1 2" key="1">
    <citation type="submission" date="2023-10" db="EMBL/GenBank/DDBJ databases">
        <title>Noviherbaspirillum sp. CPCC 100848 genome assembly.</title>
        <authorList>
            <person name="Li X.Y."/>
            <person name="Fang X.M."/>
        </authorList>
    </citation>
    <scope>NUCLEOTIDE SEQUENCE [LARGE SCALE GENOMIC DNA]</scope>
    <source>
        <strain evidence="1 2">CPCC 100848</strain>
    </source>
</reference>
<name>A0ABU6J815_9BURK</name>
<dbReference type="RefSeq" id="WP_326506497.1">
    <property type="nucleotide sequence ID" value="NZ_JAWIIV010000008.1"/>
</dbReference>
<evidence type="ECO:0000313" key="2">
    <source>
        <dbReference type="Proteomes" id="UP001352263"/>
    </source>
</evidence>
<organism evidence="1 2">
    <name type="scientific">Noviherbaspirillum album</name>
    <dbReference type="NCBI Taxonomy" id="3080276"/>
    <lineage>
        <taxon>Bacteria</taxon>
        <taxon>Pseudomonadati</taxon>
        <taxon>Pseudomonadota</taxon>
        <taxon>Betaproteobacteria</taxon>
        <taxon>Burkholderiales</taxon>
        <taxon>Oxalobacteraceae</taxon>
        <taxon>Noviherbaspirillum</taxon>
    </lineage>
</organism>
<keyword evidence="2" id="KW-1185">Reference proteome</keyword>
<sequence>MQTKLAKEQLPKIDQHVRNAAQLCQTTDNVPDALRDCIGELERETGEAAAMVTGEENDQRILDCVDHLEELGDRAMQACKQASNLDDQVQKAVQTAHGAISDLKHRLH</sequence>
<protein>
    <submittedName>
        <fullName evidence="1">Uncharacterized protein</fullName>
    </submittedName>
</protein>
<evidence type="ECO:0000313" key="1">
    <source>
        <dbReference type="EMBL" id="MEC4719783.1"/>
    </source>
</evidence>
<gene>
    <name evidence="1" type="ORF">RY831_11535</name>
</gene>
<dbReference type="Proteomes" id="UP001352263">
    <property type="component" value="Unassembled WGS sequence"/>
</dbReference>
<dbReference type="EMBL" id="JAWIIV010000008">
    <property type="protein sequence ID" value="MEC4719783.1"/>
    <property type="molecule type" value="Genomic_DNA"/>
</dbReference>